<organism evidence="1">
    <name type="scientific">uncultured Adhaeribacter sp</name>
    <dbReference type="NCBI Taxonomy" id="448109"/>
    <lineage>
        <taxon>Bacteria</taxon>
        <taxon>Pseudomonadati</taxon>
        <taxon>Bacteroidota</taxon>
        <taxon>Cytophagia</taxon>
        <taxon>Cytophagales</taxon>
        <taxon>Hymenobacteraceae</taxon>
        <taxon>Adhaeribacter</taxon>
        <taxon>environmental samples</taxon>
    </lineage>
</organism>
<accession>A0A6J4HBY1</accession>
<name>A0A6J4HBY1_9BACT</name>
<proteinExistence type="predicted"/>
<dbReference type="AlphaFoldDB" id="A0A6J4HBY1"/>
<feature type="non-terminal residue" evidence="1">
    <location>
        <position position="31"/>
    </location>
</feature>
<evidence type="ECO:0000313" key="1">
    <source>
        <dbReference type="EMBL" id="CAA9220220.1"/>
    </source>
</evidence>
<gene>
    <name evidence="1" type="ORF">AVDCRST_MAG95-502</name>
</gene>
<dbReference type="EMBL" id="CADCTJ010000163">
    <property type="protein sequence ID" value="CAA9220220.1"/>
    <property type="molecule type" value="Genomic_DNA"/>
</dbReference>
<sequence>MIFRASADQQRFQRTEDLFSIRRLLQEIPNV</sequence>
<reference evidence="1" key="1">
    <citation type="submission" date="2020-02" db="EMBL/GenBank/DDBJ databases">
        <authorList>
            <person name="Meier V. D."/>
        </authorList>
    </citation>
    <scope>NUCLEOTIDE SEQUENCE</scope>
    <source>
        <strain evidence="1">AVDCRST_MAG95</strain>
    </source>
</reference>
<protein>
    <submittedName>
        <fullName evidence="1">Uncharacterized protein</fullName>
    </submittedName>
</protein>